<dbReference type="EMBL" id="UYRT01079438">
    <property type="protein sequence ID" value="VDN20717.1"/>
    <property type="molecule type" value="Genomic_DNA"/>
</dbReference>
<dbReference type="InterPro" id="IPR039220">
    <property type="entry name" value="FAM3"/>
</dbReference>
<dbReference type="OrthoDB" id="440755at2759"/>
<sequence>MRAKRGLGVMLSLLNYRVSDSVLIELFLIVTDCTCCRSVVLLLKTAVDDVECAAQTINCGWDEKAVHLRPESLSQPPVICLNKRRLFDASKLAKGLNIAVLNGKSLNWLSAEARHLLQLFGLALEQYKTGYSIMFIGQLGLSTSQAFQKVTMLGVSAEAYYHKCLASPTPSSRKMKMEGEKRNSTDVALVAAIIVSLSAASMAQFSEAQAAVDWLGKLSDVTVKMFERHHIDEGIISQLSAVKGSKMHVNFGSELPNCGRSESCPKGEMAMSFYSGKDKDDSPQLCVNGRFVFDRNLNSAGRGLNLVVIDSKTHQVMRTGHYDTYNEGTLCLCYIPTNNFV</sequence>
<gene>
    <name evidence="1" type="ORF">GPUH_LOCUS12587</name>
</gene>
<dbReference type="AlphaFoldDB" id="A0A183DV46"/>
<name>A0A183DV46_9BILA</name>
<keyword evidence="2" id="KW-1185">Reference proteome</keyword>
<reference evidence="3" key="1">
    <citation type="submission" date="2016-06" db="UniProtKB">
        <authorList>
            <consortium name="WormBaseParasite"/>
        </authorList>
    </citation>
    <scope>IDENTIFICATION</scope>
</reference>
<evidence type="ECO:0000313" key="3">
    <source>
        <dbReference type="WBParaSite" id="GPUH_0001260101-mRNA-1"/>
    </source>
</evidence>
<protein>
    <submittedName>
        <fullName evidence="3">Ribonuclease/ribotoxin</fullName>
    </submittedName>
</protein>
<evidence type="ECO:0000313" key="2">
    <source>
        <dbReference type="Proteomes" id="UP000271098"/>
    </source>
</evidence>
<dbReference type="PANTHER" id="PTHR14592">
    <property type="entry name" value="UNCHARACTERIZED FAM3"/>
    <property type="match status" value="1"/>
</dbReference>
<dbReference type="WBParaSite" id="GPUH_0001260101-mRNA-1">
    <property type="protein sequence ID" value="GPUH_0001260101-mRNA-1"/>
    <property type="gene ID" value="GPUH_0001260101"/>
</dbReference>
<evidence type="ECO:0000313" key="1">
    <source>
        <dbReference type="EMBL" id="VDN20717.1"/>
    </source>
</evidence>
<proteinExistence type="predicted"/>
<organism evidence="3">
    <name type="scientific">Gongylonema pulchrum</name>
    <dbReference type="NCBI Taxonomy" id="637853"/>
    <lineage>
        <taxon>Eukaryota</taxon>
        <taxon>Metazoa</taxon>
        <taxon>Ecdysozoa</taxon>
        <taxon>Nematoda</taxon>
        <taxon>Chromadorea</taxon>
        <taxon>Rhabditida</taxon>
        <taxon>Spirurina</taxon>
        <taxon>Spiruromorpha</taxon>
        <taxon>Spiruroidea</taxon>
        <taxon>Gongylonematidae</taxon>
        <taxon>Gongylonema</taxon>
    </lineage>
</organism>
<reference evidence="1 2" key="2">
    <citation type="submission" date="2018-11" db="EMBL/GenBank/DDBJ databases">
        <authorList>
            <consortium name="Pathogen Informatics"/>
        </authorList>
    </citation>
    <scope>NUCLEOTIDE SEQUENCE [LARGE SCALE GENOMIC DNA]</scope>
</reference>
<accession>A0A183DV46</accession>
<dbReference type="Proteomes" id="UP000271098">
    <property type="component" value="Unassembled WGS sequence"/>
</dbReference>